<dbReference type="PANTHER" id="PTHR35812">
    <property type="entry name" value="LIPOPROTEIN"/>
    <property type="match status" value="1"/>
</dbReference>
<organism evidence="2">
    <name type="scientific">marine metagenome</name>
    <dbReference type="NCBI Taxonomy" id="408172"/>
    <lineage>
        <taxon>unclassified sequences</taxon>
        <taxon>metagenomes</taxon>
        <taxon>ecological metagenomes</taxon>
    </lineage>
</organism>
<name>A0A382GCX1_9ZZZZ</name>
<proteinExistence type="predicted"/>
<evidence type="ECO:0000313" key="2">
    <source>
        <dbReference type="EMBL" id="SVB72443.1"/>
    </source>
</evidence>
<feature type="domain" description="Lcl C-terminal" evidence="1">
    <location>
        <begin position="17"/>
        <end position="142"/>
    </location>
</feature>
<dbReference type="InterPro" id="IPR011460">
    <property type="entry name" value="Lcl_C"/>
</dbReference>
<protein>
    <recommendedName>
        <fullName evidence="1">Lcl C-terminal domain-containing protein</fullName>
    </recommendedName>
</protein>
<gene>
    <name evidence="2" type="ORF">METZ01_LOCUS225297</name>
</gene>
<accession>A0A382GCX1</accession>
<evidence type="ECO:0000259" key="1">
    <source>
        <dbReference type="Pfam" id="PF07603"/>
    </source>
</evidence>
<dbReference type="PANTHER" id="PTHR35812:SF1">
    <property type="entry name" value="LIPOPROTEIN"/>
    <property type="match status" value="1"/>
</dbReference>
<reference evidence="2" key="1">
    <citation type="submission" date="2018-05" db="EMBL/GenBank/DDBJ databases">
        <authorList>
            <person name="Lanie J.A."/>
            <person name="Ng W.-L."/>
            <person name="Kazmierczak K.M."/>
            <person name="Andrzejewski T.M."/>
            <person name="Davidsen T.M."/>
            <person name="Wayne K.J."/>
            <person name="Tettelin H."/>
            <person name="Glass J.I."/>
            <person name="Rusch D."/>
            <person name="Podicherti R."/>
            <person name="Tsui H.-C.T."/>
            <person name="Winkler M.E."/>
        </authorList>
    </citation>
    <scope>NUCLEOTIDE SEQUENCE</scope>
</reference>
<dbReference type="EMBL" id="UINC01054571">
    <property type="protein sequence ID" value="SVB72443.1"/>
    <property type="molecule type" value="Genomic_DNA"/>
</dbReference>
<feature type="domain" description="Lcl C-terminal" evidence="1">
    <location>
        <begin position="164"/>
        <end position="290"/>
    </location>
</feature>
<dbReference type="Pfam" id="PF07603">
    <property type="entry name" value="Lcl_C"/>
    <property type="match status" value="2"/>
</dbReference>
<sequence length="292" mass="33768">MTEAKLETYYADNGDDTVTDLKHNLMWMKKDTWVTLGRLITWHESLELARKMNEEKFAGYNNWRIPSASEVKYLFHLSASNTDVEGCEIHVDPVFTSGCGFTTWTSQTRGAKAAMAYDLRSDFEFWLAKENEGFPSAVRLVRDNVQEEEDEDPDFVRIVLHKDGTITDHKTGLMWKAVDSYVDLDKWVSWDEAKSYLDQLNRKQFAGYRNWRMPTRKEAQAIYDASNPITDNYGDTVFLVKGFPAGCGLTCWTKTLNKSDKGLVVRFHFYNGDYKWHQIGLRSHGVRAVRNL</sequence>
<dbReference type="AlphaFoldDB" id="A0A382GCX1"/>